<keyword evidence="3" id="KW-1185">Reference proteome</keyword>
<organism evidence="2 3">
    <name type="scientific">Plicaturopsis crispa FD-325 SS-3</name>
    <dbReference type="NCBI Taxonomy" id="944288"/>
    <lineage>
        <taxon>Eukaryota</taxon>
        <taxon>Fungi</taxon>
        <taxon>Dikarya</taxon>
        <taxon>Basidiomycota</taxon>
        <taxon>Agaricomycotina</taxon>
        <taxon>Agaricomycetes</taxon>
        <taxon>Agaricomycetidae</taxon>
        <taxon>Amylocorticiales</taxon>
        <taxon>Amylocorticiaceae</taxon>
        <taxon>Plicatura</taxon>
        <taxon>Plicaturopsis crispa</taxon>
    </lineage>
</organism>
<reference evidence="2 3" key="1">
    <citation type="submission" date="2014-06" db="EMBL/GenBank/DDBJ databases">
        <title>Evolutionary Origins and Diversification of the Mycorrhizal Mutualists.</title>
        <authorList>
            <consortium name="DOE Joint Genome Institute"/>
            <consortium name="Mycorrhizal Genomics Consortium"/>
            <person name="Kohler A."/>
            <person name="Kuo A."/>
            <person name="Nagy L.G."/>
            <person name="Floudas D."/>
            <person name="Copeland A."/>
            <person name="Barry K.W."/>
            <person name="Cichocki N."/>
            <person name="Veneault-Fourrey C."/>
            <person name="LaButti K."/>
            <person name="Lindquist E.A."/>
            <person name="Lipzen A."/>
            <person name="Lundell T."/>
            <person name="Morin E."/>
            <person name="Murat C."/>
            <person name="Riley R."/>
            <person name="Ohm R."/>
            <person name="Sun H."/>
            <person name="Tunlid A."/>
            <person name="Henrissat B."/>
            <person name="Grigoriev I.V."/>
            <person name="Hibbett D.S."/>
            <person name="Martin F."/>
        </authorList>
    </citation>
    <scope>NUCLEOTIDE SEQUENCE [LARGE SCALE GENOMIC DNA]</scope>
    <source>
        <strain evidence="2 3">FD-325 SS-3</strain>
    </source>
</reference>
<dbReference type="EMBL" id="KN832601">
    <property type="protein sequence ID" value="KII82887.1"/>
    <property type="molecule type" value="Genomic_DNA"/>
</dbReference>
<evidence type="ECO:0000313" key="3">
    <source>
        <dbReference type="Proteomes" id="UP000053263"/>
    </source>
</evidence>
<name>A0A0C9SPQ7_PLICR</name>
<feature type="signal peptide" evidence="1">
    <location>
        <begin position="1"/>
        <end position="26"/>
    </location>
</feature>
<evidence type="ECO:0000256" key="1">
    <source>
        <dbReference type="SAM" id="SignalP"/>
    </source>
</evidence>
<dbReference type="PROSITE" id="PS51257">
    <property type="entry name" value="PROKAR_LIPOPROTEIN"/>
    <property type="match status" value="1"/>
</dbReference>
<accession>A0A0C9SPQ7</accession>
<feature type="chain" id="PRO_5002202991" evidence="1">
    <location>
        <begin position="27"/>
        <end position="200"/>
    </location>
</feature>
<dbReference type="HOGENOM" id="CLU_1366754_0_0_1"/>
<dbReference type="AlphaFoldDB" id="A0A0C9SPQ7"/>
<gene>
    <name evidence="2" type="ORF">PLICRDRAFT_180934</name>
</gene>
<evidence type="ECO:0000313" key="2">
    <source>
        <dbReference type="EMBL" id="KII82887.1"/>
    </source>
</evidence>
<dbReference type="Proteomes" id="UP000053263">
    <property type="component" value="Unassembled WGS sequence"/>
</dbReference>
<protein>
    <submittedName>
        <fullName evidence="2">Uncharacterized protein</fullName>
    </submittedName>
</protein>
<proteinExistence type="predicted"/>
<sequence>MLVRSQILLAPVVALVAGCLTRAAWAPPPFLARSTRVLRRGSQRVYRWKPHERRSLEAEDQLAFSTTLAFTRAIQHSTAYMDRVTASPSSSAWPSHSFAAGTYTLDTNAHPHARQSTFDFALMEYFLHDNAVAFCVLFHEFFPAPRVVVLTTSCNSAVRRFFSPSTSSTCAMHARFRKRRSAFVAKRFAFATKMASRRGL</sequence>
<keyword evidence="1" id="KW-0732">Signal</keyword>